<evidence type="ECO:0000313" key="3">
    <source>
        <dbReference type="Proteomes" id="UP000706039"/>
    </source>
</evidence>
<organism evidence="2 3">
    <name type="scientific">Sphingomonas colocasiae</name>
    <dbReference type="NCBI Taxonomy" id="1848973"/>
    <lineage>
        <taxon>Bacteria</taxon>
        <taxon>Pseudomonadati</taxon>
        <taxon>Pseudomonadota</taxon>
        <taxon>Alphaproteobacteria</taxon>
        <taxon>Sphingomonadales</taxon>
        <taxon>Sphingomonadaceae</taxon>
        <taxon>Sphingomonas</taxon>
    </lineage>
</organism>
<dbReference type="EMBL" id="JAINVV010000004">
    <property type="protein sequence ID" value="MBY8823106.1"/>
    <property type="molecule type" value="Genomic_DNA"/>
</dbReference>
<name>A0ABS7PP55_9SPHN</name>
<gene>
    <name evidence="2" type="ORF">K7G82_12440</name>
</gene>
<evidence type="ECO:0000256" key="1">
    <source>
        <dbReference type="SAM" id="MobiDB-lite"/>
    </source>
</evidence>
<protein>
    <submittedName>
        <fullName evidence="2">Uncharacterized protein</fullName>
    </submittedName>
</protein>
<keyword evidence="3" id="KW-1185">Reference proteome</keyword>
<dbReference type="Proteomes" id="UP000706039">
    <property type="component" value="Unassembled WGS sequence"/>
</dbReference>
<comment type="caution">
    <text evidence="2">The sequence shown here is derived from an EMBL/GenBank/DDBJ whole genome shotgun (WGS) entry which is preliminary data.</text>
</comment>
<dbReference type="RefSeq" id="WP_222990128.1">
    <property type="nucleotide sequence ID" value="NZ_JAINVV010000004.1"/>
</dbReference>
<sequence length="47" mass="5022">MIATTLPFASSSVELAETRPSRSTAPRFSTTVLDVARTLLEPNGSEI</sequence>
<feature type="region of interest" description="Disordered" evidence="1">
    <location>
        <begin position="1"/>
        <end position="27"/>
    </location>
</feature>
<proteinExistence type="predicted"/>
<evidence type="ECO:0000313" key="2">
    <source>
        <dbReference type="EMBL" id="MBY8823106.1"/>
    </source>
</evidence>
<accession>A0ABS7PP55</accession>
<reference evidence="2 3" key="1">
    <citation type="submission" date="2021-08" db="EMBL/GenBank/DDBJ databases">
        <authorList>
            <person name="Tuo L."/>
        </authorList>
    </citation>
    <scope>NUCLEOTIDE SEQUENCE [LARGE SCALE GENOMIC DNA]</scope>
    <source>
        <strain evidence="2 3">JCM 31229</strain>
    </source>
</reference>